<evidence type="ECO:0000313" key="1">
    <source>
        <dbReference type="EMBL" id="GAF71831.1"/>
    </source>
</evidence>
<gene>
    <name evidence="1" type="ORF">S01H1_15252</name>
</gene>
<organism evidence="1">
    <name type="scientific">marine sediment metagenome</name>
    <dbReference type="NCBI Taxonomy" id="412755"/>
    <lineage>
        <taxon>unclassified sequences</taxon>
        <taxon>metagenomes</taxon>
        <taxon>ecological metagenomes</taxon>
    </lineage>
</organism>
<comment type="caution">
    <text evidence="1">The sequence shown here is derived from an EMBL/GenBank/DDBJ whole genome shotgun (WGS) entry which is preliminary data.</text>
</comment>
<reference evidence="1" key="1">
    <citation type="journal article" date="2014" name="Front. Microbiol.">
        <title>High frequency of phylogenetically diverse reductive dehalogenase-homologous genes in deep subseafloor sedimentary metagenomes.</title>
        <authorList>
            <person name="Kawai M."/>
            <person name="Futagami T."/>
            <person name="Toyoda A."/>
            <person name="Takaki Y."/>
            <person name="Nishi S."/>
            <person name="Hori S."/>
            <person name="Arai W."/>
            <person name="Tsubouchi T."/>
            <person name="Morono Y."/>
            <person name="Uchiyama I."/>
            <person name="Ito T."/>
            <person name="Fujiyama A."/>
            <person name="Inagaki F."/>
            <person name="Takami H."/>
        </authorList>
    </citation>
    <scope>NUCLEOTIDE SEQUENCE</scope>
    <source>
        <strain evidence="1">Expedition CK06-06</strain>
    </source>
</reference>
<proteinExistence type="predicted"/>
<name>X0S9F9_9ZZZZ</name>
<sequence length="295" mass="33387">MKTRIMLLNILFLLSMVGICQAQETKKGRLEADPNAMPLIKYLWYGFDLLDIRPDIEGKISVDVTATVQSKHIWHGIDLLDDHGVFLPAVGVTLGDTGFSGKHIRGYPLSNDLSNFKQSVYALFYTGAFLKDTRYATNFTTNYIYYGRPEIKDRKSDCQEFGTTFFWPKLIAVGDGYITPSYYLGYIWASRSNSNISGCEGFIHVLGLGYDFEIPDFWPGEKKQAFKLFGDITYNDGYAGSAIEHDWSHATLGISTDFKKGNFTISPSLNYQISMEDSVNDENELWCGINATYRF</sequence>
<protein>
    <submittedName>
        <fullName evidence="1">Uncharacterized protein</fullName>
    </submittedName>
</protein>
<accession>X0S9F9</accession>
<dbReference type="EMBL" id="BARS01007958">
    <property type="protein sequence ID" value="GAF71831.1"/>
    <property type="molecule type" value="Genomic_DNA"/>
</dbReference>
<dbReference type="AlphaFoldDB" id="X0S9F9"/>